<proteinExistence type="evidence at transcript level"/>
<evidence type="ECO:0000256" key="7">
    <source>
        <dbReference type="ARBA" id="ARBA00023136"/>
    </source>
</evidence>
<evidence type="ECO:0000256" key="5">
    <source>
        <dbReference type="ARBA" id="ARBA00022692"/>
    </source>
</evidence>
<reference evidence="16" key="1">
    <citation type="journal article" date="2008" name="Insect Biochem. Mol. Biol.">
        <title>The genome of a lepidopteran model insect, the silkworm Bombyx mori.</title>
        <authorList>
            <consortium name="International Silkworm Genome Consortium"/>
        </authorList>
    </citation>
    <scope>NUCLEOTIDE SEQUENCE [LARGE SCALE GENOMIC DNA]</scope>
    <source>
        <strain evidence="16">p50T</strain>
    </source>
</reference>
<dbReference type="OrthoDB" id="18585at2759"/>
<keyword evidence="10" id="KW-0325">Glycoprotein</keyword>
<evidence type="ECO:0000256" key="12">
    <source>
        <dbReference type="ARBA" id="ARBA00042244"/>
    </source>
</evidence>
<evidence type="ECO:0000313" key="14">
    <source>
        <dbReference type="EMBL" id="AMT75336.1"/>
    </source>
</evidence>
<evidence type="ECO:0000256" key="6">
    <source>
        <dbReference type="ARBA" id="ARBA00022989"/>
    </source>
</evidence>
<dbReference type="EnsemblMetazoa" id="XM_004930739.4">
    <property type="protein sequence ID" value="XP_004930796.1"/>
    <property type="gene ID" value="LOC101744283"/>
</dbReference>
<dbReference type="InterPro" id="IPR002159">
    <property type="entry name" value="CD36_fam"/>
</dbReference>
<keyword evidence="7 13" id="KW-0472">Membrane</keyword>
<comment type="similarity">
    <text evidence="3">Belongs to the CD36 family.</text>
</comment>
<evidence type="ECO:0000313" key="16">
    <source>
        <dbReference type="Proteomes" id="UP000005204"/>
    </source>
</evidence>
<comment type="subcellular location">
    <subcellularLocation>
        <location evidence="2">Cell membrane</location>
        <topology evidence="2">Multi-pass membrane protein</topology>
    </subcellularLocation>
    <subcellularLocation>
        <location evidence="1">Membrane</location>
        <location evidence="1">Caveola</location>
        <topology evidence="1">Multi-pass membrane protein</topology>
    </subcellularLocation>
</comment>
<dbReference type="PANTHER" id="PTHR11923">
    <property type="entry name" value="SCAVENGER RECEPTOR CLASS B TYPE-1 SR-B1"/>
    <property type="match status" value="1"/>
</dbReference>
<evidence type="ECO:0000256" key="10">
    <source>
        <dbReference type="ARBA" id="ARBA00023180"/>
    </source>
</evidence>
<evidence type="ECO:0000256" key="1">
    <source>
        <dbReference type="ARBA" id="ARBA00004189"/>
    </source>
</evidence>
<keyword evidence="6 13" id="KW-1133">Transmembrane helix</keyword>
<dbReference type="GO" id="GO:0005044">
    <property type="term" value="F:scavenger receptor activity"/>
    <property type="evidence" value="ECO:0007669"/>
    <property type="project" value="TreeGrafter"/>
</dbReference>
<dbReference type="Proteomes" id="UP000005204">
    <property type="component" value="Unassembled WGS sequence"/>
</dbReference>
<feature type="transmembrane region" description="Helical" evidence="13">
    <location>
        <begin position="75"/>
        <end position="95"/>
    </location>
</feature>
<keyword evidence="8" id="KW-1015">Disulfide bond</keyword>
<keyword evidence="5 13" id="KW-0812">Transmembrane</keyword>
<sequence length="567" mass="63871">MENLNGDKNTAVPMITKDVEKVSTPAPGVGKVLIREDTVLTVPGCTSCGRGQFTCSGVQKQWSALCWGQQSDKKYYTLLVVLSTTFVLSLIGTIFSCFTNTINDAILSNMIIRNNSMAFSLWEHPTVEPLMKVYLFNYTNWEQVRDGDEKKLHVEEVGPYVYSQELDRVNVEFDGDQLSFQELNNFRYIPEKTNGAYYDQVFVPNLPLLGVVSMSVGMNLSPFAQMSLNSAFDWANHPDPFAKLPVHRFLWGYDDSIINIAIPFLSFINQWKFKEFGLLAGKNRTLSDRYTINTGEKNIDRMNIIEKFDGRDHLTYWGSPECNSLEATDGSIFPPSQLDKNKTLYVFYPQLCRRLPFRFEKEVETYGVKLLRYKMPVNVFDDAKHNPANQCYCEIDTATCPPKGVINVTDCTMGAPALVSFPHFNLGDPFLLDRISGLHPDPLKHISYLDIHPTLGIALKGKSSLQLNIQVRKTNYFSNLHFLDQGLILPIAWIEMGVDELPESLQALVYHGTFSTAAAQLGLSVICILTLIISSLCLCLTIVGRRKKPCVTLKKTPAEITKNQDSS</sequence>
<dbReference type="GO" id="GO:0005901">
    <property type="term" value="C:caveola"/>
    <property type="evidence" value="ECO:0007669"/>
    <property type="project" value="UniProtKB-SubCell"/>
</dbReference>
<evidence type="ECO:0000256" key="3">
    <source>
        <dbReference type="ARBA" id="ARBA00010532"/>
    </source>
</evidence>
<feature type="transmembrane region" description="Helical" evidence="13">
    <location>
        <begin position="521"/>
        <end position="544"/>
    </location>
</feature>
<reference evidence="15" key="3">
    <citation type="submission" date="2022-06" db="UniProtKB">
        <authorList>
            <consortium name="EnsemblMetazoa"/>
        </authorList>
    </citation>
    <scope>IDENTIFICATION</scope>
    <source>
        <strain evidence="15">p50T (Dazao)</strain>
    </source>
</reference>
<keyword evidence="16" id="KW-1185">Reference proteome</keyword>
<dbReference type="KEGG" id="bmor:101744283"/>
<protein>
    <recommendedName>
        <fullName evidence="11">Scavenger receptor class B member 1</fullName>
    </recommendedName>
    <alternativeName>
        <fullName evidence="12">SR-BI</fullName>
    </alternativeName>
</protein>
<dbReference type="AlphaFoldDB" id="A0A144IJT2"/>
<dbReference type="Pfam" id="PF01130">
    <property type="entry name" value="CD36"/>
    <property type="match status" value="1"/>
</dbReference>
<dbReference type="EMBL" id="KU866108">
    <property type="protein sequence ID" value="AMT75336.1"/>
    <property type="molecule type" value="mRNA"/>
</dbReference>
<name>A0A144IJT2_BOMMO</name>
<evidence type="ECO:0000256" key="8">
    <source>
        <dbReference type="ARBA" id="ARBA00023157"/>
    </source>
</evidence>
<evidence type="ECO:0000313" key="15">
    <source>
        <dbReference type="EnsemblMetazoa" id="XP_004930796.1"/>
    </source>
</evidence>
<organism evidence="14">
    <name type="scientific">Bombyx mori</name>
    <name type="common">Silk moth</name>
    <dbReference type="NCBI Taxonomy" id="7091"/>
    <lineage>
        <taxon>Eukaryota</taxon>
        <taxon>Metazoa</taxon>
        <taxon>Ecdysozoa</taxon>
        <taxon>Arthropoda</taxon>
        <taxon>Hexapoda</taxon>
        <taxon>Insecta</taxon>
        <taxon>Pterygota</taxon>
        <taxon>Neoptera</taxon>
        <taxon>Endopterygota</taxon>
        <taxon>Lepidoptera</taxon>
        <taxon>Glossata</taxon>
        <taxon>Ditrysia</taxon>
        <taxon>Bombycoidea</taxon>
        <taxon>Bombycidae</taxon>
        <taxon>Bombycinae</taxon>
        <taxon>Bombyx</taxon>
    </lineage>
</organism>
<keyword evidence="4" id="KW-1003">Cell membrane</keyword>
<dbReference type="PANTHER" id="PTHR11923:SF110">
    <property type="entry name" value="SCAVENGER RECEPTOR CLASS B MEMBER 1"/>
    <property type="match status" value="1"/>
</dbReference>
<accession>A0A144IJT2</accession>
<keyword evidence="9" id="KW-0675">Receptor</keyword>
<dbReference type="GeneID" id="101744283"/>
<evidence type="ECO:0000256" key="13">
    <source>
        <dbReference type="SAM" id="Phobius"/>
    </source>
</evidence>
<gene>
    <name evidence="14" type="primary">SCRB8</name>
    <name evidence="15" type="synonym">101744283</name>
</gene>
<reference evidence="14" key="2">
    <citation type="submission" date="2016-02" db="EMBL/GenBank/DDBJ databases">
        <authorList>
            <person name="Wen L."/>
            <person name="He K."/>
            <person name="Yang H."/>
        </authorList>
    </citation>
    <scope>NUCLEOTIDE SEQUENCE</scope>
    <source>
        <tissue evidence="14">Hemocyte</tissue>
    </source>
</reference>
<evidence type="ECO:0000256" key="4">
    <source>
        <dbReference type="ARBA" id="ARBA00022475"/>
    </source>
</evidence>
<dbReference type="PRINTS" id="PR01609">
    <property type="entry name" value="CD36FAMILY"/>
</dbReference>
<evidence type="ECO:0000256" key="2">
    <source>
        <dbReference type="ARBA" id="ARBA00004651"/>
    </source>
</evidence>
<dbReference type="GO" id="GO:0005737">
    <property type="term" value="C:cytoplasm"/>
    <property type="evidence" value="ECO:0007669"/>
    <property type="project" value="TreeGrafter"/>
</dbReference>
<evidence type="ECO:0000256" key="9">
    <source>
        <dbReference type="ARBA" id="ARBA00023170"/>
    </source>
</evidence>
<evidence type="ECO:0000256" key="11">
    <source>
        <dbReference type="ARBA" id="ARBA00040821"/>
    </source>
</evidence>